<reference evidence="1 2" key="1">
    <citation type="submission" date="2018-10" db="EMBL/GenBank/DDBJ databases">
        <title>Draft genome sequence of the microsporidian Tubulinosema ratisbonensis.</title>
        <authorList>
            <person name="Polonais V."/>
            <person name="Peyretaillade E."/>
            <person name="Niehus S."/>
            <person name="Wawrzyniak I."/>
            <person name="Franchet A."/>
            <person name="Gaspin C."/>
            <person name="Reichstadt M."/>
            <person name="Belser C."/>
            <person name="Labadie K."/>
            <person name="Delbac F."/>
            <person name="Ferrandon D."/>
        </authorList>
    </citation>
    <scope>NUCLEOTIDE SEQUENCE [LARGE SCALE GENOMIC DNA]</scope>
    <source>
        <strain evidence="1 2">Franzen</strain>
    </source>
</reference>
<evidence type="ECO:0000313" key="1">
    <source>
        <dbReference type="EMBL" id="RVD91890.1"/>
    </source>
</evidence>
<accession>A0A437AL09</accession>
<proteinExistence type="predicted"/>
<protein>
    <submittedName>
        <fullName evidence="1">Uncharacterized protein</fullName>
    </submittedName>
</protein>
<name>A0A437AL09_9MICR</name>
<dbReference type="Proteomes" id="UP000282876">
    <property type="component" value="Unassembled WGS sequence"/>
</dbReference>
<gene>
    <name evidence="1" type="ORF">TUBRATIS_16350</name>
</gene>
<organism evidence="1 2">
    <name type="scientific">Tubulinosema ratisbonensis</name>
    <dbReference type="NCBI Taxonomy" id="291195"/>
    <lineage>
        <taxon>Eukaryota</taxon>
        <taxon>Fungi</taxon>
        <taxon>Fungi incertae sedis</taxon>
        <taxon>Microsporidia</taxon>
        <taxon>Tubulinosematoidea</taxon>
        <taxon>Tubulinosematidae</taxon>
        <taxon>Tubulinosema</taxon>
    </lineage>
</organism>
<sequence>MFSFDSTTNKMKLKRATILTINILLSIFMSTVNCTDTAYITDKKSSLFFLENETEFVKMFAIANMLHYFSKDTLKTIQHPLKDKLEAFFKGITGKFEDESEFIEESYKFFDYLKQLKHSFSPYSHELVSLLLKIQENLVGSLLPVNSIDPQQYYSHPFLCENFSLKTVFSPNQVSKYTLLIQNNLKKPTLLKPKNVSLSFFEVNGLVEIDFSPYFYGYTDAYDKLHIDKINLNEEDVYEYFDDFKFAYYKLKAFINEINKKYYFFVKEKGKWRAFINNREVFGFSMDTNCPIIFVLEKISEVNKK</sequence>
<dbReference type="AlphaFoldDB" id="A0A437AL09"/>
<dbReference type="EMBL" id="RCSS01000377">
    <property type="protein sequence ID" value="RVD91890.1"/>
    <property type="molecule type" value="Genomic_DNA"/>
</dbReference>
<dbReference type="VEuPathDB" id="MicrosporidiaDB:TUBRATIS_16350"/>
<evidence type="ECO:0000313" key="2">
    <source>
        <dbReference type="Proteomes" id="UP000282876"/>
    </source>
</evidence>
<comment type="caution">
    <text evidence="1">The sequence shown here is derived from an EMBL/GenBank/DDBJ whole genome shotgun (WGS) entry which is preliminary data.</text>
</comment>
<keyword evidence="2" id="KW-1185">Reference proteome</keyword>